<dbReference type="InterPro" id="IPR003347">
    <property type="entry name" value="JmjC_dom"/>
</dbReference>
<evidence type="ECO:0000313" key="5">
    <source>
        <dbReference type="EMBL" id="CAF1437070.1"/>
    </source>
</evidence>
<dbReference type="EMBL" id="CAJNOE010001605">
    <property type="protein sequence ID" value="CAF1437070.1"/>
    <property type="molecule type" value="Genomic_DNA"/>
</dbReference>
<dbReference type="SUPFAM" id="SSF51197">
    <property type="entry name" value="Clavaminate synthase-like"/>
    <property type="match status" value="1"/>
</dbReference>
<comment type="caution">
    <text evidence="5">The sequence shown here is derived from an EMBL/GenBank/DDBJ whole genome shotgun (WGS) entry which is preliminary data.</text>
</comment>
<dbReference type="Gene3D" id="2.60.120.650">
    <property type="entry name" value="Cupin"/>
    <property type="match status" value="1"/>
</dbReference>
<proteinExistence type="predicted"/>
<reference evidence="5" key="1">
    <citation type="submission" date="2021-02" db="EMBL/GenBank/DDBJ databases">
        <authorList>
            <person name="Nowell W R."/>
        </authorList>
    </citation>
    <scope>NUCLEOTIDE SEQUENCE</scope>
</reference>
<feature type="domain" description="JmjC" evidence="4">
    <location>
        <begin position="90"/>
        <end position="256"/>
    </location>
</feature>
<dbReference type="GO" id="GO:0046872">
    <property type="term" value="F:metal ion binding"/>
    <property type="evidence" value="ECO:0007669"/>
    <property type="project" value="UniProtKB-KW"/>
</dbReference>
<evidence type="ECO:0000256" key="2">
    <source>
        <dbReference type="ARBA" id="ARBA00023004"/>
    </source>
</evidence>
<feature type="non-terminal residue" evidence="5">
    <location>
        <position position="1"/>
    </location>
</feature>
<dbReference type="PROSITE" id="PS51184">
    <property type="entry name" value="JMJC"/>
    <property type="match status" value="1"/>
</dbReference>
<dbReference type="AlphaFoldDB" id="A0A815NBF0"/>
<keyword evidence="2" id="KW-0408">Iron</keyword>
<dbReference type="GO" id="GO:0000785">
    <property type="term" value="C:chromatin"/>
    <property type="evidence" value="ECO:0007669"/>
    <property type="project" value="TreeGrafter"/>
</dbReference>
<feature type="region of interest" description="Disordered" evidence="3">
    <location>
        <begin position="1041"/>
        <end position="1068"/>
    </location>
</feature>
<dbReference type="Proteomes" id="UP000663860">
    <property type="component" value="Unassembled WGS sequence"/>
</dbReference>
<dbReference type="InterPro" id="IPR048615">
    <property type="entry name" value="KDM5_C-hel"/>
</dbReference>
<evidence type="ECO:0000259" key="4">
    <source>
        <dbReference type="PROSITE" id="PS51184"/>
    </source>
</evidence>
<organism evidence="5 6">
    <name type="scientific">Adineta steineri</name>
    <dbReference type="NCBI Taxonomy" id="433720"/>
    <lineage>
        <taxon>Eukaryota</taxon>
        <taxon>Metazoa</taxon>
        <taxon>Spiralia</taxon>
        <taxon>Gnathifera</taxon>
        <taxon>Rotifera</taxon>
        <taxon>Eurotatoria</taxon>
        <taxon>Bdelloidea</taxon>
        <taxon>Adinetida</taxon>
        <taxon>Adinetidae</taxon>
        <taxon>Adineta</taxon>
    </lineage>
</organism>
<feature type="compositionally biased region" description="Low complexity" evidence="3">
    <location>
        <begin position="821"/>
        <end position="832"/>
    </location>
</feature>
<dbReference type="GO" id="GO:0005634">
    <property type="term" value="C:nucleus"/>
    <property type="evidence" value="ECO:0007669"/>
    <property type="project" value="TreeGrafter"/>
</dbReference>
<feature type="compositionally biased region" description="Polar residues" evidence="3">
    <location>
        <begin position="1041"/>
        <end position="1065"/>
    </location>
</feature>
<evidence type="ECO:0000256" key="1">
    <source>
        <dbReference type="ARBA" id="ARBA00022723"/>
    </source>
</evidence>
<feature type="compositionally biased region" description="Pro residues" evidence="3">
    <location>
        <begin position="749"/>
        <end position="766"/>
    </location>
</feature>
<feature type="region of interest" description="Disordered" evidence="3">
    <location>
        <begin position="802"/>
        <end position="848"/>
    </location>
</feature>
<protein>
    <recommendedName>
        <fullName evidence="4">JmjC domain-containing protein</fullName>
    </recommendedName>
</protein>
<gene>
    <name evidence="5" type="ORF">IZO911_LOCUS41576</name>
</gene>
<sequence>SPSDAYGFEQSGKEYTLGEFGEMADEFKRNYFNKPLSEITADDIEQEFWRILSLPDASVKVEYGADLPTGELGSGFPTLKTKDLTENDKKYLNSPWNLNNFACHYKSVLKYINADISGMKVPWAYVGMCFSCFCWHVEDHWSYSINYLHWGEPKTWYGVPGSSAEKLENCMKSYAPGLFSKTPDLLHHLVTTMNPSILIREGVPVVKAQQQAGEFIVTFPRAYHAGFNHGFNFAEANNFCPADWLPMGRCAIDHYKEVKRYSVFSHDELICKLASECQYLDPAIDRQHILDCLPRVWMCDGVFVSTVERNQVDEFFTQSSLTQKPVRRKLVRDAFMPTNLKDRSVNGLFGSKATELLAKFPMNCFVNPELDRKRIKHLASTIQDLSLTEMKYQPEKRHLEFLTENRHNLYRMIDLREAHIEEFNMLLILLVTDLLFKIPDELLDNVMDVTHIKSIGNLNIAHVFASDDQLKLMIASLVHASARIDRDENHPSAFYDKLFNSLSIVLTNQMRQFSSSNTNQNNGLISEAKSIVCLEVMQVFIMCPLFYTLIDDSNVNSIMKQALGRSPAYGSIKDVLQSFVADQKTAEEQKDLLSPILGNILKMTIRTLSTKRMKKTKETFSIGNEPTIADNENLNQRVQEEHKLPPKPAQRASTHHVPAIGDRVLTAPQCFGRIVTIPDTEIAMIQFDNILSVNGAMISNGSFIDHTNYIHMSDFEWDLSHEYWKPKYASGDKITLQMTAHRNETPRVVPSPEPLPPTPQRLPSPPKRMQLRTPESVEKECVTPKLFEINLHKPKEIFILPSRDISPQPSPLPPRNDHIDTNNSSRRTSKSPSPTPSIHERLSVTPEKIRLERPMSVRIIKQKQEQQMKSSPNGETISTAPVLIESTLFFMPDQCQTPIVSYEQMHQPSNLSTTMNDSEPPLQPPPRFISAFEHSSILRSSSSAHHRTSIQRVPVPVHNVSQWFNGPDMKNERSGRNEKVVASLVHRSYRPLSSYSMPRVPTLTSPSSRDHAQYKGTRPGTSYDFSVESHRMTTTPFINARQVQSAKKRSTPSMHSYETNRTTHINPPINRVKSLLNPPCPSPAWM</sequence>
<dbReference type="Pfam" id="PF02373">
    <property type="entry name" value="JmjC"/>
    <property type="match status" value="1"/>
</dbReference>
<evidence type="ECO:0000313" key="6">
    <source>
        <dbReference type="Proteomes" id="UP000663860"/>
    </source>
</evidence>
<dbReference type="PANTHER" id="PTHR10694:SF33">
    <property type="entry name" value="LYSINE-SPECIFIC DEMETHYLASE 5"/>
    <property type="match status" value="1"/>
</dbReference>
<name>A0A815NBF0_9BILA</name>
<evidence type="ECO:0000256" key="3">
    <source>
        <dbReference type="SAM" id="MobiDB-lite"/>
    </source>
</evidence>
<dbReference type="PANTHER" id="PTHR10694">
    <property type="entry name" value="LYSINE-SPECIFIC DEMETHYLASE"/>
    <property type="match status" value="1"/>
</dbReference>
<dbReference type="GO" id="GO:0006355">
    <property type="term" value="P:regulation of DNA-templated transcription"/>
    <property type="evidence" value="ECO:0007669"/>
    <property type="project" value="TreeGrafter"/>
</dbReference>
<accession>A0A815NBF0</accession>
<keyword evidence="1" id="KW-0479">Metal-binding</keyword>
<feature type="region of interest" description="Disordered" evidence="3">
    <location>
        <begin position="745"/>
        <end position="777"/>
    </location>
</feature>
<feature type="compositionally biased region" description="Polar residues" evidence="3">
    <location>
        <begin position="996"/>
        <end position="1007"/>
    </location>
</feature>
<dbReference type="GO" id="GO:0034647">
    <property type="term" value="F:histone H3K4me/H3K4me2/H3K4me3 demethylase activity"/>
    <property type="evidence" value="ECO:0007669"/>
    <property type="project" value="TreeGrafter"/>
</dbReference>
<dbReference type="SMART" id="SM00558">
    <property type="entry name" value="JmjC"/>
    <property type="match status" value="1"/>
</dbReference>
<feature type="region of interest" description="Disordered" evidence="3">
    <location>
        <begin position="996"/>
        <end position="1022"/>
    </location>
</feature>
<feature type="compositionally biased region" description="Basic and acidic residues" evidence="3">
    <location>
        <begin position="838"/>
        <end position="848"/>
    </location>
</feature>
<dbReference type="Pfam" id="PF21323">
    <property type="entry name" value="KDM5_C-hel"/>
    <property type="match status" value="1"/>
</dbReference>